<dbReference type="eggNOG" id="COG0730">
    <property type="taxonomic scope" value="Bacteria"/>
</dbReference>
<feature type="transmembrane region" description="Helical" evidence="8">
    <location>
        <begin position="138"/>
        <end position="156"/>
    </location>
</feature>
<comment type="caution">
    <text evidence="9">The sequence shown here is derived from an EMBL/GenBank/DDBJ whole genome shotgun (WGS) entry which is preliminary data.</text>
</comment>
<evidence type="ECO:0000256" key="5">
    <source>
        <dbReference type="ARBA" id="ARBA00022692"/>
    </source>
</evidence>
<evidence type="ECO:0000313" key="9">
    <source>
        <dbReference type="EMBL" id="EJF88928.1"/>
    </source>
</evidence>
<feature type="transmembrane region" description="Helical" evidence="8">
    <location>
        <begin position="233"/>
        <end position="251"/>
    </location>
</feature>
<dbReference type="InterPro" id="IPR002781">
    <property type="entry name" value="TM_pro_TauE-like"/>
</dbReference>
<keyword evidence="10" id="KW-1185">Reference proteome</keyword>
<feature type="transmembrane region" description="Helical" evidence="8">
    <location>
        <begin position="108"/>
        <end position="126"/>
    </location>
</feature>
<evidence type="ECO:0000256" key="8">
    <source>
        <dbReference type="RuleBase" id="RU363041"/>
    </source>
</evidence>
<feature type="transmembrane region" description="Helical" evidence="8">
    <location>
        <begin position="192"/>
        <end position="213"/>
    </location>
</feature>
<dbReference type="GO" id="GO:0005886">
    <property type="term" value="C:plasma membrane"/>
    <property type="evidence" value="ECO:0007669"/>
    <property type="project" value="UniProtKB-SubCell"/>
</dbReference>
<evidence type="ECO:0000256" key="2">
    <source>
        <dbReference type="ARBA" id="ARBA00009142"/>
    </source>
</evidence>
<dbReference type="PANTHER" id="PTHR30269">
    <property type="entry name" value="TRANSMEMBRANE PROTEIN YFCA"/>
    <property type="match status" value="1"/>
</dbReference>
<accession>J0ZKR1</accession>
<dbReference type="Proteomes" id="UP000008952">
    <property type="component" value="Unassembled WGS sequence"/>
</dbReference>
<keyword evidence="6 8" id="KW-1133">Transmembrane helix</keyword>
<sequence length="263" mass="28139">MMFAFLIDPTTLILIVSAFIAGIIDSIAGGGGLITIPILLLTGVQPITALGTNKLQSLFGSFSATLAYARAGQVNIYKQWNQALLAFIGSVIGAMMAFLLPITVLQIFLPFLLIIVALYFTLKPNLNDVDKAQRIRPILFACIIVPIIGFYDGIFGPGAGSFYMLAFIGLAGYGILKATAHTKLLNFTSNLGGFLTFAFIGSIDFRIGLVMGVAQFIGAQIGAQLALRTGAKLIKPLLVIISLILAIKLLSDPHNPLRIFLHL</sequence>
<dbReference type="STRING" id="1094558.ME5_01479"/>
<evidence type="ECO:0000256" key="7">
    <source>
        <dbReference type="ARBA" id="ARBA00023136"/>
    </source>
</evidence>
<keyword evidence="7 8" id="KW-0472">Membrane</keyword>
<dbReference type="PANTHER" id="PTHR30269:SF0">
    <property type="entry name" value="MEMBRANE TRANSPORTER PROTEIN YFCA-RELATED"/>
    <property type="match status" value="1"/>
</dbReference>
<feature type="transmembrane region" description="Helical" evidence="8">
    <location>
        <begin position="83"/>
        <end position="102"/>
    </location>
</feature>
<dbReference type="AlphaFoldDB" id="J0ZKR1"/>
<keyword evidence="4 8" id="KW-1003">Cell membrane</keyword>
<evidence type="ECO:0000256" key="3">
    <source>
        <dbReference type="ARBA" id="ARBA00022448"/>
    </source>
</evidence>
<feature type="transmembrane region" description="Helical" evidence="8">
    <location>
        <begin position="162"/>
        <end position="180"/>
    </location>
</feature>
<feature type="transmembrane region" description="Helical" evidence="8">
    <location>
        <begin position="12"/>
        <end position="40"/>
    </location>
</feature>
<organism evidence="9 10">
    <name type="scientific">Bartonella tamiae Th239</name>
    <dbReference type="NCBI Taxonomy" id="1094558"/>
    <lineage>
        <taxon>Bacteria</taxon>
        <taxon>Pseudomonadati</taxon>
        <taxon>Pseudomonadota</taxon>
        <taxon>Alphaproteobacteria</taxon>
        <taxon>Hyphomicrobiales</taxon>
        <taxon>Bartonellaceae</taxon>
        <taxon>Bartonella</taxon>
    </lineage>
</organism>
<dbReference type="RefSeq" id="WP_008039876.1">
    <property type="nucleotide sequence ID" value="NZ_JH725147.1"/>
</dbReference>
<protein>
    <recommendedName>
        <fullName evidence="8">Probable membrane transporter protein</fullName>
    </recommendedName>
</protein>
<dbReference type="Pfam" id="PF01925">
    <property type="entry name" value="TauE"/>
    <property type="match status" value="1"/>
</dbReference>
<reference evidence="9 10" key="1">
    <citation type="submission" date="2012-03" db="EMBL/GenBank/DDBJ databases">
        <title>The Genome Sequence of Bartonella tamiae Th239.</title>
        <authorList>
            <consortium name="The Broad Institute Genome Sequencing Platform"/>
            <consortium name="The Broad Institute Genome Sequencing Center for Infectious Disease"/>
            <person name="Feldgarden M."/>
            <person name="Kirby J."/>
            <person name="Kosoy M."/>
            <person name="Birtles R."/>
            <person name="Probert W.S."/>
            <person name="Chiaraviglio L."/>
            <person name="Young S.K."/>
            <person name="Zeng Q."/>
            <person name="Gargeya S."/>
            <person name="Fitzgerald M."/>
            <person name="Haas B."/>
            <person name="Abouelleil A."/>
            <person name="Alvarado L."/>
            <person name="Arachchi H.M."/>
            <person name="Berlin A."/>
            <person name="Chapman S.B."/>
            <person name="Gearin G."/>
            <person name="Goldberg J."/>
            <person name="Griggs A."/>
            <person name="Gujja S."/>
            <person name="Hansen M."/>
            <person name="Heiman D."/>
            <person name="Howarth C."/>
            <person name="Larimer J."/>
            <person name="Lui A."/>
            <person name="MacDonald P.J.P."/>
            <person name="McCowen C."/>
            <person name="Montmayeur A."/>
            <person name="Murphy C."/>
            <person name="Neiman D."/>
            <person name="Pearson M."/>
            <person name="Priest M."/>
            <person name="Roberts A."/>
            <person name="Saif S."/>
            <person name="Shea T."/>
            <person name="Sisk P."/>
            <person name="Stolte C."/>
            <person name="Sykes S."/>
            <person name="Wortman J."/>
            <person name="Nusbaum C."/>
            <person name="Birren B."/>
        </authorList>
    </citation>
    <scope>NUCLEOTIDE SEQUENCE [LARGE SCALE GENOMIC DNA]</scope>
    <source>
        <strain evidence="9 10">Th239</strain>
    </source>
</reference>
<dbReference type="PATRIC" id="fig|1094558.3.peg.1581"/>
<dbReference type="EMBL" id="AIMB01000008">
    <property type="protein sequence ID" value="EJF88928.1"/>
    <property type="molecule type" value="Genomic_DNA"/>
</dbReference>
<dbReference type="OrthoDB" id="554695at2"/>
<evidence type="ECO:0000256" key="6">
    <source>
        <dbReference type="ARBA" id="ARBA00022989"/>
    </source>
</evidence>
<evidence type="ECO:0000313" key="10">
    <source>
        <dbReference type="Proteomes" id="UP000008952"/>
    </source>
</evidence>
<dbReference type="InterPro" id="IPR052017">
    <property type="entry name" value="TSUP"/>
</dbReference>
<keyword evidence="3" id="KW-0813">Transport</keyword>
<proteinExistence type="inferred from homology"/>
<evidence type="ECO:0000256" key="1">
    <source>
        <dbReference type="ARBA" id="ARBA00004651"/>
    </source>
</evidence>
<gene>
    <name evidence="9" type="ORF">ME5_01479</name>
</gene>
<evidence type="ECO:0000256" key="4">
    <source>
        <dbReference type="ARBA" id="ARBA00022475"/>
    </source>
</evidence>
<dbReference type="HOGENOM" id="CLU_045498_2_1_5"/>
<keyword evidence="5 8" id="KW-0812">Transmembrane</keyword>
<comment type="subcellular location">
    <subcellularLocation>
        <location evidence="1 8">Cell membrane</location>
        <topology evidence="1 8">Multi-pass membrane protein</topology>
    </subcellularLocation>
</comment>
<name>J0ZKR1_9HYPH</name>
<comment type="similarity">
    <text evidence="2 8">Belongs to the 4-toluene sulfonate uptake permease (TSUP) (TC 2.A.102) family.</text>
</comment>